<accession>A0AAX4I419</accession>
<keyword evidence="3" id="KW-1185">Reference proteome</keyword>
<protein>
    <submittedName>
        <fullName evidence="2">Uncharacterized protein</fullName>
    </submittedName>
</protein>
<dbReference type="RefSeq" id="XP_062775356.1">
    <property type="nucleotide sequence ID" value="XM_062919305.1"/>
</dbReference>
<sequence>MNEARFETCYIDWTTPSGRRAGKETGHFMAWQTMAGATRQKLGNVALAPSQAKPAASGYVQMAGFSAFTHFSARHVTLYTGTGSSTLRLSAWTGRAWSRPARPSQSTSRHPVGQQRPCSAVTDPRRPFPWPDLG</sequence>
<organism evidence="2 3">
    <name type="scientific">Colletotrichum destructivum</name>
    <dbReference type="NCBI Taxonomy" id="34406"/>
    <lineage>
        <taxon>Eukaryota</taxon>
        <taxon>Fungi</taxon>
        <taxon>Dikarya</taxon>
        <taxon>Ascomycota</taxon>
        <taxon>Pezizomycotina</taxon>
        <taxon>Sordariomycetes</taxon>
        <taxon>Hypocreomycetidae</taxon>
        <taxon>Glomerellales</taxon>
        <taxon>Glomerellaceae</taxon>
        <taxon>Colletotrichum</taxon>
        <taxon>Colletotrichum destructivum species complex</taxon>
    </lineage>
</organism>
<evidence type="ECO:0000313" key="2">
    <source>
        <dbReference type="EMBL" id="WQF78132.1"/>
    </source>
</evidence>
<dbReference type="AlphaFoldDB" id="A0AAX4I419"/>
<feature type="region of interest" description="Disordered" evidence="1">
    <location>
        <begin position="94"/>
        <end position="134"/>
    </location>
</feature>
<evidence type="ECO:0000256" key="1">
    <source>
        <dbReference type="SAM" id="MobiDB-lite"/>
    </source>
</evidence>
<dbReference type="GeneID" id="87939649"/>
<reference evidence="3" key="1">
    <citation type="journal article" date="2023" name="bioRxiv">
        <title>Complete genome of the Medicago anthracnose fungus, Colletotrichum destructivum, reveals a mini-chromosome-like region within a core chromosome.</title>
        <authorList>
            <person name="Lapalu N."/>
            <person name="Simon A."/>
            <person name="Lu A."/>
            <person name="Plaumann P.-L."/>
            <person name="Amselem J."/>
            <person name="Pigne S."/>
            <person name="Auger A."/>
            <person name="Koch C."/>
            <person name="Dallery J.-F."/>
            <person name="O'Connell R.J."/>
        </authorList>
    </citation>
    <scope>NUCLEOTIDE SEQUENCE [LARGE SCALE GENOMIC DNA]</scope>
    <source>
        <strain evidence="3">CBS 520.97</strain>
    </source>
</reference>
<name>A0AAX4I419_9PEZI</name>
<dbReference type="EMBL" id="CP137306">
    <property type="protein sequence ID" value="WQF78132.1"/>
    <property type="molecule type" value="Genomic_DNA"/>
</dbReference>
<dbReference type="Proteomes" id="UP001322277">
    <property type="component" value="Chromosome 2"/>
</dbReference>
<proteinExistence type="predicted"/>
<evidence type="ECO:0000313" key="3">
    <source>
        <dbReference type="Proteomes" id="UP001322277"/>
    </source>
</evidence>
<dbReference type="KEGG" id="cdet:87939649"/>
<gene>
    <name evidence="2" type="ORF">CDEST_03146</name>
</gene>